<accession>A0A6A6AZ72</accession>
<evidence type="ECO:0000256" key="7">
    <source>
        <dbReference type="SAM" id="MobiDB-lite"/>
    </source>
</evidence>
<proteinExistence type="inferred from homology"/>
<dbReference type="Pfam" id="PF04117">
    <property type="entry name" value="Mpv17_PMP22"/>
    <property type="match status" value="1"/>
</dbReference>
<feature type="region of interest" description="Disordered" evidence="7">
    <location>
        <begin position="66"/>
        <end position="85"/>
    </location>
</feature>
<feature type="transmembrane region" description="Helical" evidence="6">
    <location>
        <begin position="139"/>
        <end position="161"/>
    </location>
</feature>
<dbReference type="InterPro" id="IPR007248">
    <property type="entry name" value="Mpv17_PMP22"/>
</dbReference>
<sequence>LLQQTLMASVLSATSNIIAQLVTAQREGAPYTLDFSPIFKFVLFTALSTPPNIVWQEYLEEKFPGQKRAPAAPNNEKTANGVVKDKPQNDALDWGNVVKKLMLDQTVGAVVNTVLFIAGMQALNGGGSEEIQTAVKEGLWPLLLSGLTLWPLVSLVSFTLIPVEKRIIFGSSVGVAWGVYLCLQA</sequence>
<feature type="transmembrane region" description="Helical" evidence="6">
    <location>
        <begin position="167"/>
        <end position="183"/>
    </location>
</feature>
<dbReference type="RefSeq" id="XP_033392286.1">
    <property type="nucleotide sequence ID" value="XM_033536185.1"/>
</dbReference>
<comment type="similarity">
    <text evidence="2 6">Belongs to the peroxisomal membrane protein PXMP2/4 family.</text>
</comment>
<protein>
    <recommendedName>
        <fullName evidence="10">Mpv17/PMP22 family protein</fullName>
    </recommendedName>
</protein>
<organism evidence="8 9">
    <name type="scientific">Aplosporella prunicola CBS 121167</name>
    <dbReference type="NCBI Taxonomy" id="1176127"/>
    <lineage>
        <taxon>Eukaryota</taxon>
        <taxon>Fungi</taxon>
        <taxon>Dikarya</taxon>
        <taxon>Ascomycota</taxon>
        <taxon>Pezizomycotina</taxon>
        <taxon>Dothideomycetes</taxon>
        <taxon>Dothideomycetes incertae sedis</taxon>
        <taxon>Botryosphaeriales</taxon>
        <taxon>Aplosporellaceae</taxon>
        <taxon>Aplosporella</taxon>
    </lineage>
</organism>
<evidence type="ECO:0000256" key="5">
    <source>
        <dbReference type="ARBA" id="ARBA00023136"/>
    </source>
</evidence>
<dbReference type="PANTHER" id="PTHR11266">
    <property type="entry name" value="PEROXISOMAL MEMBRANE PROTEIN 2, PXMP2 MPV17"/>
    <property type="match status" value="1"/>
</dbReference>
<evidence type="ECO:0008006" key="10">
    <source>
        <dbReference type="Google" id="ProtNLM"/>
    </source>
</evidence>
<dbReference type="GO" id="GO:0005778">
    <property type="term" value="C:peroxisomal membrane"/>
    <property type="evidence" value="ECO:0007669"/>
    <property type="project" value="TreeGrafter"/>
</dbReference>
<comment type="subcellular location">
    <subcellularLocation>
        <location evidence="1">Membrane</location>
        <topology evidence="1">Multi-pass membrane protein</topology>
    </subcellularLocation>
</comment>
<evidence type="ECO:0000313" key="9">
    <source>
        <dbReference type="Proteomes" id="UP000799438"/>
    </source>
</evidence>
<evidence type="ECO:0000313" key="8">
    <source>
        <dbReference type="EMBL" id="KAF2136568.1"/>
    </source>
</evidence>
<evidence type="ECO:0000256" key="6">
    <source>
        <dbReference type="RuleBase" id="RU363053"/>
    </source>
</evidence>
<keyword evidence="4 6" id="KW-1133">Transmembrane helix</keyword>
<keyword evidence="9" id="KW-1185">Reference proteome</keyword>
<gene>
    <name evidence="8" type="ORF">K452DRAFT_211701</name>
</gene>
<keyword evidence="3 6" id="KW-0812">Transmembrane</keyword>
<dbReference type="AlphaFoldDB" id="A0A6A6AZ72"/>
<evidence type="ECO:0000256" key="1">
    <source>
        <dbReference type="ARBA" id="ARBA00004141"/>
    </source>
</evidence>
<evidence type="ECO:0000256" key="3">
    <source>
        <dbReference type="ARBA" id="ARBA00022692"/>
    </source>
</evidence>
<dbReference type="PANTHER" id="PTHR11266:SF80">
    <property type="entry name" value="PEROXISOMAL MEMBRANE PROTEIN 2"/>
    <property type="match status" value="1"/>
</dbReference>
<dbReference type="GeneID" id="54293681"/>
<reference evidence="8" key="1">
    <citation type="journal article" date="2020" name="Stud. Mycol.">
        <title>101 Dothideomycetes genomes: a test case for predicting lifestyles and emergence of pathogens.</title>
        <authorList>
            <person name="Haridas S."/>
            <person name="Albert R."/>
            <person name="Binder M."/>
            <person name="Bloem J."/>
            <person name="Labutti K."/>
            <person name="Salamov A."/>
            <person name="Andreopoulos B."/>
            <person name="Baker S."/>
            <person name="Barry K."/>
            <person name="Bills G."/>
            <person name="Bluhm B."/>
            <person name="Cannon C."/>
            <person name="Castanera R."/>
            <person name="Culley D."/>
            <person name="Daum C."/>
            <person name="Ezra D."/>
            <person name="Gonzalez J."/>
            <person name="Henrissat B."/>
            <person name="Kuo A."/>
            <person name="Liang C."/>
            <person name="Lipzen A."/>
            <person name="Lutzoni F."/>
            <person name="Magnuson J."/>
            <person name="Mondo S."/>
            <person name="Nolan M."/>
            <person name="Ohm R."/>
            <person name="Pangilinan J."/>
            <person name="Park H.-J."/>
            <person name="Ramirez L."/>
            <person name="Alfaro M."/>
            <person name="Sun H."/>
            <person name="Tritt A."/>
            <person name="Yoshinaga Y."/>
            <person name="Zwiers L.-H."/>
            <person name="Turgeon B."/>
            <person name="Goodwin S."/>
            <person name="Spatafora J."/>
            <person name="Crous P."/>
            <person name="Grigoriev I."/>
        </authorList>
    </citation>
    <scope>NUCLEOTIDE SEQUENCE</scope>
    <source>
        <strain evidence="8">CBS 121167</strain>
    </source>
</reference>
<dbReference type="EMBL" id="ML995517">
    <property type="protein sequence ID" value="KAF2136568.1"/>
    <property type="molecule type" value="Genomic_DNA"/>
</dbReference>
<keyword evidence="5 6" id="KW-0472">Membrane</keyword>
<feature type="non-terminal residue" evidence="8">
    <location>
        <position position="185"/>
    </location>
</feature>
<name>A0A6A6AZ72_9PEZI</name>
<evidence type="ECO:0000256" key="4">
    <source>
        <dbReference type="ARBA" id="ARBA00022989"/>
    </source>
</evidence>
<dbReference type="Proteomes" id="UP000799438">
    <property type="component" value="Unassembled WGS sequence"/>
</dbReference>
<evidence type="ECO:0000256" key="2">
    <source>
        <dbReference type="ARBA" id="ARBA00006824"/>
    </source>
</evidence>
<dbReference type="OrthoDB" id="10267969at2759"/>
<feature type="non-terminal residue" evidence="8">
    <location>
        <position position="1"/>
    </location>
</feature>